<sequence length="163" mass="18962">MVAIKREKKPVPTLKQSSGFGKVQKNRGVPPAAFVSNQKLLQVFRCDQGELDLLKFQLGKTYDSFHEAWSREEIFDWVADMDADFREMLDGERWQGEAYPGDLQKDLNEAKTKLWYVMKSRSSNTVRREKQRKQKRVREGWDGRFKHVSGRVAGNPIVILDDD</sequence>
<gene>
    <name evidence="2" type="ORF">HII31_02501</name>
</gene>
<organism evidence="2 3">
    <name type="scientific">Pseudocercospora fuligena</name>
    <dbReference type="NCBI Taxonomy" id="685502"/>
    <lineage>
        <taxon>Eukaryota</taxon>
        <taxon>Fungi</taxon>
        <taxon>Dikarya</taxon>
        <taxon>Ascomycota</taxon>
        <taxon>Pezizomycotina</taxon>
        <taxon>Dothideomycetes</taxon>
        <taxon>Dothideomycetidae</taxon>
        <taxon>Mycosphaerellales</taxon>
        <taxon>Mycosphaerellaceae</taxon>
        <taxon>Pseudocercospora</taxon>
    </lineage>
</organism>
<evidence type="ECO:0000313" key="2">
    <source>
        <dbReference type="EMBL" id="KAF7196100.1"/>
    </source>
</evidence>
<comment type="caution">
    <text evidence="2">The sequence shown here is derived from an EMBL/GenBank/DDBJ whole genome shotgun (WGS) entry which is preliminary data.</text>
</comment>
<accession>A0A8H6VRD2</accession>
<reference evidence="2" key="1">
    <citation type="submission" date="2020-04" db="EMBL/GenBank/DDBJ databases">
        <title>Draft genome resource of the tomato pathogen Pseudocercospora fuligena.</title>
        <authorList>
            <person name="Zaccaron A."/>
        </authorList>
    </citation>
    <scope>NUCLEOTIDE SEQUENCE</scope>
    <source>
        <strain evidence="2">PF001</strain>
    </source>
</reference>
<dbReference type="Proteomes" id="UP000660729">
    <property type="component" value="Unassembled WGS sequence"/>
</dbReference>
<keyword evidence="3" id="KW-1185">Reference proteome</keyword>
<dbReference type="AlphaFoldDB" id="A0A8H6VRD2"/>
<protein>
    <submittedName>
        <fullName evidence="2">Uncharacterized protein</fullName>
    </submittedName>
</protein>
<proteinExistence type="predicted"/>
<evidence type="ECO:0000256" key="1">
    <source>
        <dbReference type="SAM" id="MobiDB-lite"/>
    </source>
</evidence>
<dbReference type="EMBL" id="JABCIY010000031">
    <property type="protein sequence ID" value="KAF7196100.1"/>
    <property type="molecule type" value="Genomic_DNA"/>
</dbReference>
<name>A0A8H6VRD2_9PEZI</name>
<feature type="region of interest" description="Disordered" evidence="1">
    <location>
        <begin position="1"/>
        <end position="24"/>
    </location>
</feature>
<evidence type="ECO:0000313" key="3">
    <source>
        <dbReference type="Proteomes" id="UP000660729"/>
    </source>
</evidence>
<dbReference type="OrthoDB" id="3647408at2759"/>